<dbReference type="InterPro" id="IPR004378">
    <property type="entry name" value="F420H2_quin_Rdtase"/>
</dbReference>
<dbReference type="PANTHER" id="PTHR39428">
    <property type="entry name" value="F420H(2)-DEPENDENT QUINONE REDUCTASE RV1261C"/>
    <property type="match status" value="1"/>
</dbReference>
<dbReference type="CDD" id="cd12108">
    <property type="entry name" value="Hr-like"/>
    <property type="match status" value="1"/>
</dbReference>
<dbReference type="Gene3D" id="1.20.120.520">
    <property type="entry name" value="nmb1532 protein domain like"/>
    <property type="match status" value="1"/>
</dbReference>
<dbReference type="AlphaFoldDB" id="A0A5N6AGF0"/>
<dbReference type="RefSeq" id="WP_139667214.1">
    <property type="nucleotide sequence ID" value="NZ_VDLY02000005.1"/>
</dbReference>
<dbReference type="NCBIfam" id="TIGR00026">
    <property type="entry name" value="hi_GC_TIGR00026"/>
    <property type="match status" value="1"/>
</dbReference>
<evidence type="ECO:0000259" key="3">
    <source>
        <dbReference type="Pfam" id="PF01814"/>
    </source>
</evidence>
<dbReference type="SUPFAM" id="SSF50475">
    <property type="entry name" value="FMN-binding split barrel"/>
    <property type="match status" value="1"/>
</dbReference>
<reference evidence="4" key="1">
    <citation type="submission" date="2019-10" db="EMBL/GenBank/DDBJ databases">
        <title>Nonomuraea sp. nov., isolated from Phyllanthus amarus.</title>
        <authorList>
            <person name="Klykleung N."/>
            <person name="Tanasupawat S."/>
        </authorList>
    </citation>
    <scope>NUCLEOTIDE SEQUENCE [LARGE SCALE GENOMIC DNA]</scope>
    <source>
        <strain evidence="4">3MP-10</strain>
    </source>
</reference>
<dbReference type="GO" id="GO:0016491">
    <property type="term" value="F:oxidoreductase activity"/>
    <property type="evidence" value="ECO:0007669"/>
    <property type="project" value="InterPro"/>
</dbReference>
<dbReference type="GO" id="GO:0070967">
    <property type="term" value="F:coenzyme F420 binding"/>
    <property type="evidence" value="ECO:0007669"/>
    <property type="project" value="TreeGrafter"/>
</dbReference>
<dbReference type="InterPro" id="IPR012312">
    <property type="entry name" value="Hemerythrin-like"/>
</dbReference>
<protein>
    <submittedName>
        <fullName evidence="4">Nitroreductase family deazaflavin-dependent oxidoreductase</fullName>
    </submittedName>
</protein>
<comment type="caution">
    <text evidence="4">The sequence shown here is derived from an EMBL/GenBank/DDBJ whole genome shotgun (WGS) entry which is preliminary data.</text>
</comment>
<sequence>MSSSTPAANSFNEQVIQEFRARGGRVGGPFEGGRLLLLTTRGARTGAPHTHPLGYLPDGGERLLVIASAGGSPRHPDWYHNILAHPQVTVEDGLFTYEATAEVLRGAERDRVFARAVEAEPGWGAYQERAGRVLPVVALRAGGPPWAGSASETIRRLHEGFRRELAAIREEIERGDPTGLGAQLRVNCLSLCLGLRTHHAGEDAAILPAVERGHPESAPVIRRLREEHEAVAVLTERLREVVSRDGADREETAATVTELTERLEAHLDYEEEHLLPLLGG</sequence>
<organism evidence="4 5">
    <name type="scientific">Streptomyces mimosae</name>
    <dbReference type="NCBI Taxonomy" id="2586635"/>
    <lineage>
        <taxon>Bacteria</taxon>
        <taxon>Bacillati</taxon>
        <taxon>Actinomycetota</taxon>
        <taxon>Actinomycetes</taxon>
        <taxon>Kitasatosporales</taxon>
        <taxon>Streptomycetaceae</taxon>
        <taxon>Streptomyces</taxon>
    </lineage>
</organism>
<dbReference type="InterPro" id="IPR012349">
    <property type="entry name" value="Split_barrel_FMN-bd"/>
</dbReference>
<proteinExistence type="inferred from homology"/>
<dbReference type="PANTHER" id="PTHR39428:SF1">
    <property type="entry name" value="F420H(2)-DEPENDENT QUINONE REDUCTASE RV1261C"/>
    <property type="match status" value="1"/>
</dbReference>
<comment type="catalytic activity">
    <reaction evidence="2">
        <text>oxidized coenzyme F420-(gamma-L-Glu)(n) + a quinol + H(+) = reduced coenzyme F420-(gamma-L-Glu)(n) + a quinone</text>
        <dbReference type="Rhea" id="RHEA:39663"/>
        <dbReference type="Rhea" id="RHEA-COMP:12939"/>
        <dbReference type="Rhea" id="RHEA-COMP:14378"/>
        <dbReference type="ChEBI" id="CHEBI:15378"/>
        <dbReference type="ChEBI" id="CHEBI:24646"/>
        <dbReference type="ChEBI" id="CHEBI:132124"/>
        <dbReference type="ChEBI" id="CHEBI:133980"/>
        <dbReference type="ChEBI" id="CHEBI:139511"/>
    </reaction>
</comment>
<dbReference type="Gene3D" id="2.30.110.10">
    <property type="entry name" value="Electron Transport, Fmn-binding Protein, Chain A"/>
    <property type="match status" value="1"/>
</dbReference>
<feature type="domain" description="Hemerythrin-like" evidence="3">
    <location>
        <begin position="151"/>
        <end position="278"/>
    </location>
</feature>
<dbReference type="EMBL" id="VDLY02000005">
    <property type="protein sequence ID" value="KAB8167086.1"/>
    <property type="molecule type" value="Genomic_DNA"/>
</dbReference>
<gene>
    <name evidence="4" type="ORF">FH607_009305</name>
</gene>
<evidence type="ECO:0000256" key="2">
    <source>
        <dbReference type="ARBA" id="ARBA00049106"/>
    </source>
</evidence>
<name>A0A5N6AGF0_9ACTN</name>
<comment type="similarity">
    <text evidence="1">Belongs to the F420H(2)-dependent quinone reductase family.</text>
</comment>
<dbReference type="Pfam" id="PF04075">
    <property type="entry name" value="F420H2_quin_red"/>
    <property type="match status" value="1"/>
</dbReference>
<evidence type="ECO:0000256" key="1">
    <source>
        <dbReference type="ARBA" id="ARBA00008710"/>
    </source>
</evidence>
<evidence type="ECO:0000313" key="5">
    <source>
        <dbReference type="Proteomes" id="UP000314251"/>
    </source>
</evidence>
<keyword evidence="5" id="KW-1185">Reference proteome</keyword>
<evidence type="ECO:0000313" key="4">
    <source>
        <dbReference type="EMBL" id="KAB8167086.1"/>
    </source>
</evidence>
<dbReference type="Proteomes" id="UP000314251">
    <property type="component" value="Unassembled WGS sequence"/>
</dbReference>
<accession>A0A5N6AGF0</accession>
<dbReference type="GO" id="GO:0005886">
    <property type="term" value="C:plasma membrane"/>
    <property type="evidence" value="ECO:0007669"/>
    <property type="project" value="TreeGrafter"/>
</dbReference>
<dbReference type="OrthoDB" id="8225825at2"/>
<dbReference type="Pfam" id="PF01814">
    <property type="entry name" value="Hemerythrin"/>
    <property type="match status" value="1"/>
</dbReference>